<dbReference type="OrthoDB" id="4226581at2759"/>
<dbReference type="RefSeq" id="XP_040734998.1">
    <property type="nucleotide sequence ID" value="XM_040879086.1"/>
</dbReference>
<dbReference type="Proteomes" id="UP000249363">
    <property type="component" value="Unassembled WGS sequence"/>
</dbReference>
<evidence type="ECO:0000313" key="3">
    <source>
        <dbReference type="Proteomes" id="UP000249363"/>
    </source>
</evidence>
<dbReference type="AlphaFoldDB" id="A0A364L3V6"/>
<dbReference type="EMBL" id="MIKG01000012">
    <property type="protein sequence ID" value="RAO70482.1"/>
    <property type="molecule type" value="Genomic_DNA"/>
</dbReference>
<organism evidence="2 3">
    <name type="scientific">Talaromyces amestolkiae</name>
    <dbReference type="NCBI Taxonomy" id="1196081"/>
    <lineage>
        <taxon>Eukaryota</taxon>
        <taxon>Fungi</taxon>
        <taxon>Dikarya</taxon>
        <taxon>Ascomycota</taxon>
        <taxon>Pezizomycotina</taxon>
        <taxon>Eurotiomycetes</taxon>
        <taxon>Eurotiomycetidae</taxon>
        <taxon>Eurotiales</taxon>
        <taxon>Trichocomaceae</taxon>
        <taxon>Talaromyces</taxon>
        <taxon>Talaromyces sect. Talaromyces</taxon>
    </lineage>
</organism>
<name>A0A364L3V6_TALAM</name>
<evidence type="ECO:0000256" key="1">
    <source>
        <dbReference type="SAM" id="MobiDB-lite"/>
    </source>
</evidence>
<feature type="region of interest" description="Disordered" evidence="1">
    <location>
        <begin position="18"/>
        <end position="38"/>
    </location>
</feature>
<accession>A0A364L3V6</accession>
<gene>
    <name evidence="2" type="ORF">BHQ10_006494</name>
</gene>
<feature type="region of interest" description="Disordered" evidence="1">
    <location>
        <begin position="363"/>
        <end position="395"/>
    </location>
</feature>
<sequence>MHFPLKIIKEKYQKLFPSSPKEDRSFEGPATQPEEQAKIDSVSDAYTKWLCDLWHILQKQTYHQIKVDDLEAFGIRHEKLELDTGVDGLLQPLNENTFFLPNFEKVKNLQPDPDQWDFEDLMIDLGEWPEPWKSPWKSEFYRAVDRDHASSLCSALDVAFASLKWKEYEKKESICLQDQTDWKPAHLDDMYVNHFVSIDSDFSEAFDFDDWRVSGFWLDSKRDSWPENIWLSRNKPHIMVTISHDCPHDNGSLLLCEIQAIIELMIVRLVNNSVPQHNIVPVLLYSYTGDKHGRVLQAYMDDKNLVIRTSKFYDFSAKLDANLKLLLQYMVGDLVGSTMTLTHPQLESINPRVGLFSDLVGSETTLETPDPKSIDRTEDEDSDSGFGSTGSSGSA</sequence>
<evidence type="ECO:0000313" key="2">
    <source>
        <dbReference type="EMBL" id="RAO70482.1"/>
    </source>
</evidence>
<protein>
    <submittedName>
        <fullName evidence="2">Uncharacterized protein</fullName>
    </submittedName>
</protein>
<proteinExistence type="predicted"/>
<reference evidence="2 3" key="1">
    <citation type="journal article" date="2017" name="Biotechnol. Biofuels">
        <title>Differential beta-glucosidase expression as a function of carbon source availability in Talaromyces amestolkiae: a genomic and proteomic approach.</title>
        <authorList>
            <person name="de Eugenio L.I."/>
            <person name="Mendez-Liter J.A."/>
            <person name="Nieto-Dominguez M."/>
            <person name="Alonso L."/>
            <person name="Gil-Munoz J."/>
            <person name="Barriuso J."/>
            <person name="Prieto A."/>
            <person name="Martinez M.J."/>
        </authorList>
    </citation>
    <scope>NUCLEOTIDE SEQUENCE [LARGE SCALE GENOMIC DNA]</scope>
    <source>
        <strain evidence="2 3">CIB</strain>
    </source>
</reference>
<dbReference type="STRING" id="1196081.A0A364L3V6"/>
<feature type="compositionally biased region" description="Low complexity" evidence="1">
    <location>
        <begin position="384"/>
        <end position="395"/>
    </location>
</feature>
<dbReference type="GeneID" id="63795710"/>
<comment type="caution">
    <text evidence="2">The sequence shown here is derived from an EMBL/GenBank/DDBJ whole genome shotgun (WGS) entry which is preliminary data.</text>
</comment>
<keyword evidence="3" id="KW-1185">Reference proteome</keyword>